<dbReference type="SUPFAM" id="SSF48317">
    <property type="entry name" value="Acid phosphatase/Vanadium-dependent haloperoxidase"/>
    <property type="match status" value="1"/>
</dbReference>
<feature type="transmembrane region" description="Helical" evidence="2">
    <location>
        <begin position="188"/>
        <end position="210"/>
    </location>
</feature>
<dbReference type="GO" id="GO:0005789">
    <property type="term" value="C:endoplasmic reticulum membrane"/>
    <property type="evidence" value="ECO:0007669"/>
    <property type="project" value="TreeGrafter"/>
</dbReference>
<dbReference type="EMBL" id="BAABME010001319">
    <property type="protein sequence ID" value="GAA0148908.1"/>
    <property type="molecule type" value="Genomic_DNA"/>
</dbReference>
<comment type="caution">
    <text evidence="4">The sequence shown here is derived from an EMBL/GenBank/DDBJ whole genome shotgun (WGS) entry which is preliminary data.</text>
</comment>
<keyword evidence="2" id="KW-0812">Transmembrane</keyword>
<gene>
    <name evidence="4" type="ORF">LIER_08220</name>
</gene>
<keyword evidence="1" id="KW-0378">Hydrolase</keyword>
<evidence type="ECO:0000259" key="3">
    <source>
        <dbReference type="SMART" id="SM00014"/>
    </source>
</evidence>
<keyword evidence="2" id="KW-1133">Transmembrane helix</keyword>
<dbReference type="AlphaFoldDB" id="A0AAV3PFI0"/>
<accession>A0AAV3PFI0</accession>
<dbReference type="Pfam" id="PF01569">
    <property type="entry name" value="PAP2"/>
    <property type="match status" value="1"/>
</dbReference>
<evidence type="ECO:0000313" key="5">
    <source>
        <dbReference type="Proteomes" id="UP001454036"/>
    </source>
</evidence>
<protein>
    <submittedName>
        <fullName evidence="4">Protein modifying enzyme</fullName>
    </submittedName>
</protein>
<feature type="domain" description="Phosphatidic acid phosphatase type 2/haloperoxidase" evidence="3">
    <location>
        <begin position="62"/>
        <end position="173"/>
    </location>
</feature>
<reference evidence="4 5" key="1">
    <citation type="submission" date="2024-01" db="EMBL/GenBank/DDBJ databases">
        <title>The complete chloroplast genome sequence of Lithospermum erythrorhizon: insights into the phylogenetic relationship among Boraginaceae species and the maternal lineages of purple gromwells.</title>
        <authorList>
            <person name="Okada T."/>
            <person name="Watanabe K."/>
        </authorList>
    </citation>
    <scope>NUCLEOTIDE SEQUENCE [LARGE SCALE GENOMIC DNA]</scope>
</reference>
<organism evidence="4 5">
    <name type="scientific">Lithospermum erythrorhizon</name>
    <name type="common">Purple gromwell</name>
    <name type="synonym">Lithospermum officinale var. erythrorhizon</name>
    <dbReference type="NCBI Taxonomy" id="34254"/>
    <lineage>
        <taxon>Eukaryota</taxon>
        <taxon>Viridiplantae</taxon>
        <taxon>Streptophyta</taxon>
        <taxon>Embryophyta</taxon>
        <taxon>Tracheophyta</taxon>
        <taxon>Spermatophyta</taxon>
        <taxon>Magnoliopsida</taxon>
        <taxon>eudicotyledons</taxon>
        <taxon>Gunneridae</taxon>
        <taxon>Pentapetalae</taxon>
        <taxon>asterids</taxon>
        <taxon>lamiids</taxon>
        <taxon>Boraginales</taxon>
        <taxon>Boraginaceae</taxon>
        <taxon>Boraginoideae</taxon>
        <taxon>Lithospermeae</taxon>
        <taxon>Lithospermum</taxon>
    </lineage>
</organism>
<dbReference type="GO" id="GO:0008610">
    <property type="term" value="P:lipid biosynthetic process"/>
    <property type="evidence" value="ECO:0007669"/>
    <property type="project" value="TreeGrafter"/>
</dbReference>
<dbReference type="Proteomes" id="UP001454036">
    <property type="component" value="Unassembled WGS sequence"/>
</dbReference>
<dbReference type="GO" id="GO:0006487">
    <property type="term" value="P:protein N-linked glycosylation"/>
    <property type="evidence" value="ECO:0007669"/>
    <property type="project" value="TreeGrafter"/>
</dbReference>
<feature type="transmembrane region" description="Helical" evidence="2">
    <location>
        <begin position="158"/>
        <end position="176"/>
    </location>
</feature>
<evidence type="ECO:0000256" key="2">
    <source>
        <dbReference type="SAM" id="Phobius"/>
    </source>
</evidence>
<dbReference type="GO" id="GO:0047874">
    <property type="term" value="F:dolichyldiphosphatase activity"/>
    <property type="evidence" value="ECO:0007669"/>
    <property type="project" value="TreeGrafter"/>
</dbReference>
<dbReference type="InterPro" id="IPR036938">
    <property type="entry name" value="PAP2/HPO_sf"/>
</dbReference>
<dbReference type="SMART" id="SM00014">
    <property type="entry name" value="acidPPc"/>
    <property type="match status" value="1"/>
</dbReference>
<keyword evidence="5" id="KW-1185">Reference proteome</keyword>
<evidence type="ECO:0000313" key="4">
    <source>
        <dbReference type="EMBL" id="GAA0148908.1"/>
    </source>
</evidence>
<dbReference type="PANTHER" id="PTHR11247:SF40">
    <property type="entry name" value="LIPID PHOSPHATE PHOSPHATASE EPSILON 1, CHLOROPLASTIC"/>
    <property type="match status" value="1"/>
</dbReference>
<keyword evidence="2" id="KW-0472">Membrane</keyword>
<name>A0AAV3PFI0_LITER</name>
<dbReference type="InterPro" id="IPR000326">
    <property type="entry name" value="PAP2/HPO"/>
</dbReference>
<proteinExistence type="predicted"/>
<feature type="transmembrane region" description="Helical" evidence="2">
    <location>
        <begin position="126"/>
        <end position="146"/>
    </location>
</feature>
<evidence type="ECO:0000256" key="1">
    <source>
        <dbReference type="ARBA" id="ARBA00022801"/>
    </source>
</evidence>
<dbReference type="PANTHER" id="PTHR11247">
    <property type="entry name" value="PALMITOYL-PROTEIN THIOESTERASE/DOLICHYLDIPHOSPHATASE 1"/>
    <property type="match status" value="1"/>
</dbReference>
<sequence>MNMTGLMKSRLGDEKIEAFEQEPFFHHSTSFEHNGIQATLNTLSKWIISVMFGAFIIWRHDVEAVWAATGSILNAGLSTVLKKILNQERPFSTTRADPGMPSSHAQSIFFIVTFIILSMVEGYKLNAATTVLGAIIFTIGGYFSWLRVSQKLHTVSQVVVGALLGLSFAFLWYWSWNAIVLQAFASSLLIRIAVILGAAVVCLAFLAYVIQYWVMDAQ</sequence>
<dbReference type="Gene3D" id="1.20.144.10">
    <property type="entry name" value="Phosphatidic acid phosphatase type 2/haloperoxidase"/>
    <property type="match status" value="1"/>
</dbReference>